<comment type="caution">
    <text evidence="2">The sequence shown here is derived from an EMBL/GenBank/DDBJ whole genome shotgun (WGS) entry which is preliminary data.</text>
</comment>
<keyword evidence="3" id="KW-1185">Reference proteome</keyword>
<evidence type="ECO:0000313" key="2">
    <source>
        <dbReference type="EMBL" id="TYB78024.1"/>
    </source>
</evidence>
<evidence type="ECO:0008006" key="4">
    <source>
        <dbReference type="Google" id="ProtNLM"/>
    </source>
</evidence>
<feature type="chain" id="PRO_5034833199" description="Carboxypeptidase-like regulatory domain-containing protein" evidence="1">
    <location>
        <begin position="32"/>
        <end position="276"/>
    </location>
</feature>
<reference evidence="2 3" key="1">
    <citation type="submission" date="2019-08" db="EMBL/GenBank/DDBJ databases">
        <title>Genomes of Antarctic Bizionia species.</title>
        <authorList>
            <person name="Bowman J.P."/>
        </authorList>
    </citation>
    <scope>NUCLEOTIDE SEQUENCE [LARGE SCALE GENOMIC DNA]</scope>
    <source>
        <strain evidence="2 3">HFD</strain>
    </source>
</reference>
<accession>A0A8H2LEN8</accession>
<dbReference type="Proteomes" id="UP000323324">
    <property type="component" value="Unassembled WGS sequence"/>
</dbReference>
<organism evidence="2 3">
    <name type="scientific">Bizionia saleffrena</name>
    <dbReference type="NCBI Taxonomy" id="291189"/>
    <lineage>
        <taxon>Bacteria</taxon>
        <taxon>Pseudomonadati</taxon>
        <taxon>Bacteroidota</taxon>
        <taxon>Flavobacteriia</taxon>
        <taxon>Flavobacteriales</taxon>
        <taxon>Flavobacteriaceae</taxon>
        <taxon>Bizionia</taxon>
    </lineage>
</organism>
<dbReference type="SUPFAM" id="SSF49464">
    <property type="entry name" value="Carboxypeptidase regulatory domain-like"/>
    <property type="match status" value="1"/>
</dbReference>
<sequence length="276" mass="31073">MKTFIYVTKPFQMKRFLLFTAFLCCVTTFYAQEPERVQVLGNIYVDVDDLENVTIFNASTNTGVITNADGEFKISVGLNDEIQVSALQLKPFKTKITAAVIASKSLKIYLVEQINSLAEVILLPYDLTGNLETDVANVKLVTPIVFSFGSFENFDMPDDKYSAVENSAINQGQIRYQADAIAILGALVGLLFKNKKHDTSNFKDPRLETPISKWADAFPKSYYIENYNIPVHRVSDFISFLESQDGPEILLTDSNEFQRVAYLHKQSELFLKATGE</sequence>
<evidence type="ECO:0000313" key="3">
    <source>
        <dbReference type="Proteomes" id="UP000323324"/>
    </source>
</evidence>
<gene>
    <name evidence="2" type="ORF">ES676_02055</name>
</gene>
<dbReference type="Pfam" id="PF13715">
    <property type="entry name" value="CarbopepD_reg_2"/>
    <property type="match status" value="1"/>
</dbReference>
<name>A0A8H2LEN8_9FLAO</name>
<proteinExistence type="predicted"/>
<feature type="signal peptide" evidence="1">
    <location>
        <begin position="1"/>
        <end position="31"/>
    </location>
</feature>
<dbReference type="AlphaFoldDB" id="A0A8H2LEN8"/>
<protein>
    <recommendedName>
        <fullName evidence="4">Carboxypeptidase-like regulatory domain-containing protein</fullName>
    </recommendedName>
</protein>
<dbReference type="InterPro" id="IPR008969">
    <property type="entry name" value="CarboxyPept-like_regulatory"/>
</dbReference>
<dbReference type="EMBL" id="VSKM01000002">
    <property type="protein sequence ID" value="TYB78024.1"/>
    <property type="molecule type" value="Genomic_DNA"/>
</dbReference>
<dbReference type="RefSeq" id="WP_148368380.1">
    <property type="nucleotide sequence ID" value="NZ_VSKM01000002.1"/>
</dbReference>
<evidence type="ECO:0000256" key="1">
    <source>
        <dbReference type="SAM" id="SignalP"/>
    </source>
</evidence>
<keyword evidence="1" id="KW-0732">Signal</keyword>